<evidence type="ECO:0000256" key="1">
    <source>
        <dbReference type="SAM" id="MobiDB-lite"/>
    </source>
</evidence>
<evidence type="ECO:0000313" key="3">
    <source>
        <dbReference type="Proteomes" id="UP001052655"/>
    </source>
</evidence>
<organism evidence="2 3">
    <name type="scientific">Streptomyces daghestanicus</name>
    <dbReference type="NCBI Taxonomy" id="66885"/>
    <lineage>
        <taxon>Bacteria</taxon>
        <taxon>Bacillati</taxon>
        <taxon>Actinomycetota</taxon>
        <taxon>Actinomycetes</taxon>
        <taxon>Kitasatosporales</taxon>
        <taxon>Streptomycetaceae</taxon>
        <taxon>Streptomyces</taxon>
    </lineage>
</organism>
<reference evidence="2" key="1">
    <citation type="submission" date="2024-05" db="EMBL/GenBank/DDBJ databases">
        <title>Whole genome shotgun sequence of Streptomyces daghestanicus NBRC 12762.</title>
        <authorList>
            <person name="Komaki H."/>
            <person name="Tamura T."/>
        </authorList>
    </citation>
    <scope>NUCLEOTIDE SEQUENCE</scope>
    <source>
        <strain evidence="2">NBRC 12762</strain>
    </source>
</reference>
<dbReference type="EMBL" id="BNDX01000008">
    <property type="protein sequence ID" value="GHI30312.1"/>
    <property type="molecule type" value="Genomic_DNA"/>
</dbReference>
<name>A0ABQ3PZ56_9ACTN</name>
<dbReference type="RefSeq" id="WP_190077770.1">
    <property type="nucleotide sequence ID" value="NZ_BMTC01000018.1"/>
</dbReference>
<evidence type="ECO:0000313" key="2">
    <source>
        <dbReference type="EMBL" id="GHI30312.1"/>
    </source>
</evidence>
<accession>A0ABQ3PZ56</accession>
<dbReference type="Proteomes" id="UP001052655">
    <property type="component" value="Unassembled WGS sequence"/>
</dbReference>
<keyword evidence="3" id="KW-1185">Reference proteome</keyword>
<feature type="compositionally biased region" description="Basic and acidic residues" evidence="1">
    <location>
        <begin position="77"/>
        <end position="91"/>
    </location>
</feature>
<feature type="region of interest" description="Disordered" evidence="1">
    <location>
        <begin position="68"/>
        <end position="112"/>
    </location>
</feature>
<gene>
    <name evidence="2" type="ORF">Sdagh_20420</name>
</gene>
<feature type="region of interest" description="Disordered" evidence="1">
    <location>
        <begin position="17"/>
        <end position="50"/>
    </location>
</feature>
<protein>
    <submittedName>
        <fullName evidence="2">Uncharacterized protein</fullName>
    </submittedName>
</protein>
<sequence length="112" mass="12086">MIPGRAVLVASPRFRLTGRHDRGSTSGQATVEQWDPDADPDRRNPLRLTGDSGLGHVLALVLGVAFGRSGEEAAADDPERDRGRRVLRTREPAVFPSRSLDDRPPEGTSTGC</sequence>
<proteinExistence type="predicted"/>
<comment type="caution">
    <text evidence="2">The sequence shown here is derived from an EMBL/GenBank/DDBJ whole genome shotgun (WGS) entry which is preliminary data.</text>
</comment>